<dbReference type="KEGG" id="asd:AS9A_3789"/>
<reference evidence="2 3" key="1">
    <citation type="journal article" date="2011" name="J. Bacteriol.">
        <title>Complete genome sequence of Amycolicicoccus subflavus DQS3-9A1T, an actinomycete isolated from crude oil-polluted soil.</title>
        <authorList>
            <person name="Cai M."/>
            <person name="Chen W.M."/>
            <person name="Nie Y."/>
            <person name="Chi C.Q."/>
            <person name="Wang Y.N."/>
            <person name="Tang Y.Q."/>
            <person name="Li G.Y."/>
            <person name="Wu X.L."/>
        </authorList>
    </citation>
    <scope>NUCLEOTIDE SEQUENCE [LARGE SCALE GENOMIC DNA]</scope>
    <source>
        <strain evidence="3">DSM 45089 / DQS3-9A1</strain>
    </source>
</reference>
<dbReference type="eggNOG" id="COG1040">
    <property type="taxonomic scope" value="Bacteria"/>
</dbReference>
<organism evidence="2 3">
    <name type="scientific">Hoyosella subflava (strain DSM 45089 / JCM 17490 / NBRC 109087 / DQS3-9A1)</name>
    <name type="common">Amycolicicoccus subflavus</name>
    <dbReference type="NCBI Taxonomy" id="443218"/>
    <lineage>
        <taxon>Bacteria</taxon>
        <taxon>Bacillati</taxon>
        <taxon>Actinomycetota</taxon>
        <taxon>Actinomycetes</taxon>
        <taxon>Mycobacteriales</taxon>
        <taxon>Hoyosellaceae</taxon>
        <taxon>Hoyosella</taxon>
    </lineage>
</organism>
<accession>F6EFW3</accession>
<dbReference type="AlphaFoldDB" id="F6EFW3"/>
<evidence type="ECO:0000313" key="3">
    <source>
        <dbReference type="Proteomes" id="UP000009235"/>
    </source>
</evidence>
<dbReference type="InterPro" id="IPR000836">
    <property type="entry name" value="PRTase_dom"/>
</dbReference>
<gene>
    <name evidence="2" type="ordered locus">AS9A_3789</name>
</gene>
<dbReference type="HOGENOM" id="CLU_054549_3_2_11"/>
<evidence type="ECO:0000313" key="2">
    <source>
        <dbReference type="EMBL" id="AEF42227.1"/>
    </source>
</evidence>
<dbReference type="InterPro" id="IPR029057">
    <property type="entry name" value="PRTase-like"/>
</dbReference>
<dbReference type="EMBL" id="CP002786">
    <property type="protein sequence ID" value="AEF42227.1"/>
    <property type="molecule type" value="Genomic_DNA"/>
</dbReference>
<proteinExistence type="inferred from homology"/>
<comment type="similarity">
    <text evidence="1">Belongs to the ComF/GntX family.</text>
</comment>
<sequence>MPVWALGRYRGAARELIVNLKERGRSDLAAVAGAVVACGIETLRQEGELDPALLARLILVPAPSRWLAARRRGGDPVASIADRAIRALPDEAGSVVKALRFTRGVKDSVGLTASQRHLNVAGRVRVRQLAVPHMVPSGGISAPAVLLVDDVVTTGSLLTESVRILRRAGVRVSGALTLASA</sequence>
<dbReference type="SUPFAM" id="SSF53271">
    <property type="entry name" value="PRTase-like"/>
    <property type="match status" value="1"/>
</dbReference>
<dbReference type="CDD" id="cd06223">
    <property type="entry name" value="PRTases_typeI"/>
    <property type="match status" value="1"/>
</dbReference>
<dbReference type="PANTHER" id="PTHR47505:SF1">
    <property type="entry name" value="DNA UTILIZATION PROTEIN YHGH"/>
    <property type="match status" value="1"/>
</dbReference>
<dbReference type="Proteomes" id="UP000009235">
    <property type="component" value="Chromosome"/>
</dbReference>
<dbReference type="PANTHER" id="PTHR47505">
    <property type="entry name" value="DNA UTILIZATION PROTEIN YHGH"/>
    <property type="match status" value="1"/>
</dbReference>
<dbReference type="STRING" id="443218.AS9A_3789"/>
<name>F6EFW3_HOYSD</name>
<evidence type="ECO:0000256" key="1">
    <source>
        <dbReference type="ARBA" id="ARBA00008007"/>
    </source>
</evidence>
<protein>
    <recommendedName>
        <fullName evidence="4">Phosphoribosyltransferase domain-containing protein</fullName>
    </recommendedName>
</protein>
<evidence type="ECO:0008006" key="4">
    <source>
        <dbReference type="Google" id="ProtNLM"/>
    </source>
</evidence>
<dbReference type="Gene3D" id="3.40.50.2020">
    <property type="match status" value="1"/>
</dbReference>
<dbReference type="InterPro" id="IPR051910">
    <property type="entry name" value="ComF/GntX_DNA_util-trans"/>
</dbReference>
<keyword evidence="3" id="KW-1185">Reference proteome</keyword>